<protein>
    <submittedName>
        <fullName evidence="2">Uncharacterized protein</fullName>
    </submittedName>
</protein>
<evidence type="ECO:0000256" key="1">
    <source>
        <dbReference type="SAM" id="MobiDB-lite"/>
    </source>
</evidence>
<sequence length="104" mass="12486">MSWKAVEMQVALPRTQDLGQIQNQLEQRGSTVQNYLAQARLKEDERRRKQVNETKQIEHQRLQNPHQEKNMQLKQPQTQSQIKKQIINQQQRHPFLGQRIDYNS</sequence>
<organism evidence="2 3">
    <name type="scientific">Salinibacillus xinjiangensis</name>
    <dbReference type="NCBI Taxonomy" id="1229268"/>
    <lineage>
        <taxon>Bacteria</taxon>
        <taxon>Bacillati</taxon>
        <taxon>Bacillota</taxon>
        <taxon>Bacilli</taxon>
        <taxon>Bacillales</taxon>
        <taxon>Bacillaceae</taxon>
        <taxon>Salinibacillus</taxon>
    </lineage>
</organism>
<evidence type="ECO:0000313" key="2">
    <source>
        <dbReference type="EMBL" id="MRG85373.1"/>
    </source>
</evidence>
<dbReference type="EMBL" id="WJNH01000002">
    <property type="protein sequence ID" value="MRG85373.1"/>
    <property type="molecule type" value="Genomic_DNA"/>
</dbReference>
<feature type="region of interest" description="Disordered" evidence="1">
    <location>
        <begin position="39"/>
        <end position="104"/>
    </location>
</feature>
<name>A0A6G1X308_9BACI</name>
<gene>
    <name evidence="2" type="ORF">GH754_03410</name>
</gene>
<feature type="compositionally biased region" description="Low complexity" evidence="1">
    <location>
        <begin position="74"/>
        <end position="91"/>
    </location>
</feature>
<reference evidence="2 3" key="1">
    <citation type="submission" date="2019-11" db="EMBL/GenBank/DDBJ databases">
        <authorList>
            <person name="Li J."/>
        </authorList>
    </citation>
    <scope>NUCLEOTIDE SEQUENCE [LARGE SCALE GENOMIC DNA]</scope>
    <source>
        <strain evidence="2 3">J4</strain>
    </source>
</reference>
<feature type="compositionally biased region" description="Basic and acidic residues" evidence="1">
    <location>
        <begin position="40"/>
        <end position="71"/>
    </location>
</feature>
<dbReference type="OrthoDB" id="2476294at2"/>
<evidence type="ECO:0000313" key="3">
    <source>
        <dbReference type="Proteomes" id="UP000480185"/>
    </source>
</evidence>
<dbReference type="RefSeq" id="WP_153727330.1">
    <property type="nucleotide sequence ID" value="NZ_WJNH01000002.1"/>
</dbReference>
<dbReference type="Proteomes" id="UP000480185">
    <property type="component" value="Unassembled WGS sequence"/>
</dbReference>
<comment type="caution">
    <text evidence="2">The sequence shown here is derived from an EMBL/GenBank/DDBJ whole genome shotgun (WGS) entry which is preliminary data.</text>
</comment>
<accession>A0A6G1X308</accession>
<proteinExistence type="predicted"/>
<dbReference type="AlphaFoldDB" id="A0A6G1X308"/>
<keyword evidence="3" id="KW-1185">Reference proteome</keyword>